<organism evidence="2 3">
    <name type="scientific">Pseudoroseomonas ludipueritiae</name>
    <dbReference type="NCBI Taxonomy" id="198093"/>
    <lineage>
        <taxon>Bacteria</taxon>
        <taxon>Pseudomonadati</taxon>
        <taxon>Pseudomonadota</taxon>
        <taxon>Alphaproteobacteria</taxon>
        <taxon>Acetobacterales</taxon>
        <taxon>Acetobacteraceae</taxon>
        <taxon>Pseudoroseomonas</taxon>
    </lineage>
</organism>
<sequence length="75" mass="8793">MLKYLFLCGFFAFGLYWVEPHVRVMRETVSWLNWLPAYDAAFWGYLGVALMIGTVITGLIFLAKTALYMWREMSD</sequence>
<evidence type="ECO:0000313" key="3">
    <source>
        <dbReference type="Proteomes" id="UP000603940"/>
    </source>
</evidence>
<evidence type="ECO:0000313" key="2">
    <source>
        <dbReference type="EMBL" id="MBC9175449.1"/>
    </source>
</evidence>
<dbReference type="Proteomes" id="UP000603940">
    <property type="component" value="Unassembled WGS sequence"/>
</dbReference>
<keyword evidence="3" id="KW-1185">Reference proteome</keyword>
<keyword evidence="1" id="KW-1133">Transmembrane helix</keyword>
<name>A0ABR7R140_9PROT</name>
<keyword evidence="1" id="KW-0812">Transmembrane</keyword>
<accession>A0ABR7R140</accession>
<reference evidence="2 3" key="1">
    <citation type="journal article" date="2009" name="Int. J. Syst. Evol. Microbiol.">
        <title>Transfer of Teichococcus ludipueritiae and Muricoccus roseus to the genus Roseomonas, as Roseomonas ludipueritiae comb. nov. and Roseomonas rosea comb. nov., respectively, and emended description of the genus Roseomonas.</title>
        <authorList>
            <person name="Sanchez-Porro C."/>
            <person name="Gallego V."/>
            <person name="Busse H.J."/>
            <person name="Kampfer P."/>
            <person name="Ventosa A."/>
        </authorList>
    </citation>
    <scope>NUCLEOTIDE SEQUENCE [LARGE SCALE GENOMIC DNA]</scope>
    <source>
        <strain evidence="2 3">DSM 14915</strain>
    </source>
</reference>
<dbReference type="RefSeq" id="WP_187776610.1">
    <property type="nucleotide sequence ID" value="NZ_JACTUZ010000001.1"/>
</dbReference>
<dbReference type="EMBL" id="JACTUZ010000001">
    <property type="protein sequence ID" value="MBC9175449.1"/>
    <property type="molecule type" value="Genomic_DNA"/>
</dbReference>
<feature type="transmembrane region" description="Helical" evidence="1">
    <location>
        <begin position="44"/>
        <end position="63"/>
    </location>
</feature>
<gene>
    <name evidence="2" type="ORF">IBL25_00645</name>
</gene>
<protein>
    <submittedName>
        <fullName evidence="2">Uncharacterized protein</fullName>
    </submittedName>
</protein>
<comment type="caution">
    <text evidence="2">The sequence shown here is derived from an EMBL/GenBank/DDBJ whole genome shotgun (WGS) entry which is preliminary data.</text>
</comment>
<proteinExistence type="predicted"/>
<keyword evidence="1" id="KW-0472">Membrane</keyword>
<evidence type="ECO:0000256" key="1">
    <source>
        <dbReference type="SAM" id="Phobius"/>
    </source>
</evidence>